<gene>
    <name evidence="13" type="ORF">JY500_04455</name>
</gene>
<keyword evidence="5 10" id="KW-0812">Transmembrane</keyword>
<dbReference type="InterPro" id="IPR006153">
    <property type="entry name" value="Cation/H_exchanger_TM"/>
</dbReference>
<dbReference type="PROSITE" id="PS51202">
    <property type="entry name" value="RCK_C"/>
    <property type="match status" value="1"/>
</dbReference>
<dbReference type="Pfam" id="PF02254">
    <property type="entry name" value="TrkA_N"/>
    <property type="match status" value="1"/>
</dbReference>
<evidence type="ECO:0000256" key="2">
    <source>
        <dbReference type="ARBA" id="ARBA00022448"/>
    </source>
</evidence>
<evidence type="ECO:0000256" key="5">
    <source>
        <dbReference type="ARBA" id="ARBA00022692"/>
    </source>
</evidence>
<dbReference type="PANTHER" id="PTHR46157:SF4">
    <property type="entry name" value="K(+) EFFLUX ANTIPORTER 3, CHLOROPLASTIC"/>
    <property type="match status" value="1"/>
</dbReference>
<dbReference type="Gene3D" id="3.30.70.1450">
    <property type="entry name" value="Regulator of K+ conductance, C-terminal domain"/>
    <property type="match status" value="1"/>
</dbReference>
<dbReference type="Pfam" id="PF02080">
    <property type="entry name" value="TrkA_C"/>
    <property type="match status" value="1"/>
</dbReference>
<keyword evidence="2" id="KW-0813">Transport</keyword>
<dbReference type="RefSeq" id="WP_206255187.1">
    <property type="nucleotide sequence ID" value="NZ_CP071060.1"/>
</dbReference>
<dbReference type="InterPro" id="IPR036721">
    <property type="entry name" value="RCK_C_sf"/>
</dbReference>
<proteinExistence type="predicted"/>
<feature type="transmembrane region" description="Helical" evidence="10">
    <location>
        <begin position="271"/>
        <end position="290"/>
    </location>
</feature>
<feature type="transmembrane region" description="Helical" evidence="10">
    <location>
        <begin position="115"/>
        <end position="136"/>
    </location>
</feature>
<reference evidence="13 14" key="1">
    <citation type="submission" date="2021-02" db="EMBL/GenBank/DDBJ databases">
        <title>Niveibacterium changnyeongensis HC41.</title>
        <authorList>
            <person name="Kang M."/>
        </authorList>
    </citation>
    <scope>NUCLEOTIDE SEQUENCE [LARGE SCALE GENOMIC DNA]</scope>
    <source>
        <strain evidence="13 14">HC41</strain>
    </source>
</reference>
<dbReference type="Proteomes" id="UP000663570">
    <property type="component" value="Chromosome"/>
</dbReference>
<sequence>MSPLHTLDFVLLLLAASVVGVMLFHRMRLPGELAYLAVGALIGRAGLNLIPDESSARALAEFGVVFLMFTIGLEFSLPHLMSMKRLVFGLGAAQVGATTLLTLGFGALLGVQPGAALVLGGALAMSSTALLSKLLIDRMELDAPHGRMVMGVLLFQDLAVVPLLVLIPALSQPPEAQLQLLLLAGLKATVLLAIVLYFGQRLLGRWFLLVARRRSSQLFMLNVLLVTLGLAWLTEHFGLSLALGAFVAGMLISETEYRYRVEEDIKPFRDVLLGLFLVTVGTFLDARVIFGHLLLVLGMLVGILATKFAVVFAAARLFGATPGNAVRSGLWLCAGGEFGFVLLSQMSANKLGSDALIQAAVAAVVLSLLAAPFIVQASNKLVMRFVASEWLLRSMELTRVAAQSMTTERHVIICGYGRTGQLLARFVEQEGVGYVALDLDPDRVREAAAAGETVVYGDAARRETLIAAGVARAAAIVVSYADVGSACRVTDLVRELRPDIPVVVRALEEAQLEKLTAAGAAEVVTDIFETSITLASHTMALTGVPLSRVIRRVRDIRSQRYALMRGYFHGRSDAADDPDATLERLHSVALPDGAGCIGRSIAELALPEAGAKVSAVRRRGVRAINPESDLVFETGDVVVLLGTPESLATAEARLLQGV</sequence>
<feature type="transmembrane region" description="Helical" evidence="10">
    <location>
        <begin position="355"/>
        <end position="375"/>
    </location>
</feature>
<evidence type="ECO:0000313" key="13">
    <source>
        <dbReference type="EMBL" id="QSI77898.1"/>
    </source>
</evidence>
<keyword evidence="3" id="KW-0050">Antiport</keyword>
<dbReference type="PANTHER" id="PTHR46157">
    <property type="entry name" value="K(+) EFFLUX ANTIPORTER 3, CHLOROPLASTIC"/>
    <property type="match status" value="1"/>
</dbReference>
<organism evidence="13 14">
    <name type="scientific">Niveibacterium microcysteis</name>
    <dbReference type="NCBI Taxonomy" id="2811415"/>
    <lineage>
        <taxon>Bacteria</taxon>
        <taxon>Pseudomonadati</taxon>
        <taxon>Pseudomonadota</taxon>
        <taxon>Betaproteobacteria</taxon>
        <taxon>Rhodocyclales</taxon>
        <taxon>Rhodocyclaceae</taxon>
        <taxon>Niveibacterium</taxon>
    </lineage>
</organism>
<evidence type="ECO:0000256" key="4">
    <source>
        <dbReference type="ARBA" id="ARBA00022538"/>
    </source>
</evidence>
<feature type="transmembrane region" description="Helical" evidence="10">
    <location>
        <begin position="56"/>
        <end position="75"/>
    </location>
</feature>
<keyword evidence="14" id="KW-1185">Reference proteome</keyword>
<protein>
    <submittedName>
        <fullName evidence="13">Cation:proton antiporter</fullName>
    </submittedName>
</protein>
<comment type="subcellular location">
    <subcellularLocation>
        <location evidence="1">Membrane</location>
        <topology evidence="1">Multi-pass membrane protein</topology>
    </subcellularLocation>
</comment>
<evidence type="ECO:0000256" key="10">
    <source>
        <dbReference type="SAM" id="Phobius"/>
    </source>
</evidence>
<feature type="transmembrane region" description="Helical" evidence="10">
    <location>
        <begin position="87"/>
        <end position="109"/>
    </location>
</feature>
<evidence type="ECO:0000259" key="12">
    <source>
        <dbReference type="PROSITE" id="PS51202"/>
    </source>
</evidence>
<evidence type="ECO:0000256" key="8">
    <source>
        <dbReference type="ARBA" id="ARBA00023065"/>
    </source>
</evidence>
<dbReference type="EMBL" id="CP071060">
    <property type="protein sequence ID" value="QSI77898.1"/>
    <property type="molecule type" value="Genomic_DNA"/>
</dbReference>
<dbReference type="SUPFAM" id="SSF51735">
    <property type="entry name" value="NAD(P)-binding Rossmann-fold domains"/>
    <property type="match status" value="1"/>
</dbReference>
<dbReference type="PROSITE" id="PS51201">
    <property type="entry name" value="RCK_N"/>
    <property type="match status" value="1"/>
</dbReference>
<dbReference type="InterPro" id="IPR038770">
    <property type="entry name" value="Na+/solute_symporter_sf"/>
</dbReference>
<keyword evidence="9 10" id="KW-0472">Membrane</keyword>
<dbReference type="Gene3D" id="3.40.50.720">
    <property type="entry name" value="NAD(P)-binding Rossmann-like Domain"/>
    <property type="match status" value="1"/>
</dbReference>
<feature type="domain" description="RCK N-terminal" evidence="11">
    <location>
        <begin position="408"/>
        <end position="525"/>
    </location>
</feature>
<keyword evidence="8" id="KW-0406">Ion transport</keyword>
<evidence type="ECO:0000256" key="3">
    <source>
        <dbReference type="ARBA" id="ARBA00022449"/>
    </source>
</evidence>
<dbReference type="Pfam" id="PF00999">
    <property type="entry name" value="Na_H_Exchanger"/>
    <property type="match status" value="1"/>
</dbReference>
<feature type="transmembrane region" description="Helical" evidence="10">
    <location>
        <begin position="330"/>
        <end position="349"/>
    </location>
</feature>
<feature type="transmembrane region" description="Helical" evidence="10">
    <location>
        <begin position="148"/>
        <end position="170"/>
    </location>
</feature>
<evidence type="ECO:0000259" key="11">
    <source>
        <dbReference type="PROSITE" id="PS51201"/>
    </source>
</evidence>
<evidence type="ECO:0000256" key="6">
    <source>
        <dbReference type="ARBA" id="ARBA00022958"/>
    </source>
</evidence>
<feature type="transmembrane region" description="Helical" evidence="10">
    <location>
        <begin position="296"/>
        <end position="318"/>
    </location>
</feature>
<accession>A0ABX7M9S1</accession>
<feature type="transmembrane region" description="Helical" evidence="10">
    <location>
        <begin position="240"/>
        <end position="259"/>
    </location>
</feature>
<evidence type="ECO:0000313" key="14">
    <source>
        <dbReference type="Proteomes" id="UP000663570"/>
    </source>
</evidence>
<keyword evidence="6" id="KW-0630">Potassium</keyword>
<name>A0ABX7M9S1_9RHOO</name>
<feature type="domain" description="RCK C-terminal" evidence="12">
    <location>
        <begin position="572"/>
        <end position="656"/>
    </location>
</feature>
<dbReference type="Gene3D" id="1.20.1530.20">
    <property type="match status" value="1"/>
</dbReference>
<evidence type="ECO:0000256" key="9">
    <source>
        <dbReference type="ARBA" id="ARBA00023136"/>
    </source>
</evidence>
<feature type="transmembrane region" description="Helical" evidence="10">
    <location>
        <begin position="33"/>
        <end position="50"/>
    </location>
</feature>
<dbReference type="InterPro" id="IPR036291">
    <property type="entry name" value="NAD(P)-bd_dom_sf"/>
</dbReference>
<dbReference type="InterPro" id="IPR003148">
    <property type="entry name" value="RCK_N"/>
</dbReference>
<feature type="transmembrane region" description="Helical" evidence="10">
    <location>
        <begin position="6"/>
        <end position="24"/>
    </location>
</feature>
<dbReference type="SUPFAM" id="SSF116726">
    <property type="entry name" value="TrkA C-terminal domain-like"/>
    <property type="match status" value="1"/>
</dbReference>
<evidence type="ECO:0000256" key="7">
    <source>
        <dbReference type="ARBA" id="ARBA00022989"/>
    </source>
</evidence>
<keyword evidence="7 10" id="KW-1133">Transmembrane helix</keyword>
<feature type="transmembrane region" description="Helical" evidence="10">
    <location>
        <begin position="176"/>
        <end position="198"/>
    </location>
</feature>
<evidence type="ECO:0000256" key="1">
    <source>
        <dbReference type="ARBA" id="ARBA00004141"/>
    </source>
</evidence>
<dbReference type="InterPro" id="IPR006037">
    <property type="entry name" value="RCK_C"/>
</dbReference>
<keyword evidence="4" id="KW-0633">Potassium transport</keyword>